<feature type="compositionally biased region" description="Gly residues" evidence="5">
    <location>
        <begin position="303"/>
        <end position="316"/>
    </location>
</feature>
<dbReference type="InterPro" id="IPR005119">
    <property type="entry name" value="LysR_subst-bd"/>
</dbReference>
<dbReference type="Gene3D" id="1.10.10.10">
    <property type="entry name" value="Winged helix-like DNA-binding domain superfamily/Winged helix DNA-binding domain"/>
    <property type="match status" value="1"/>
</dbReference>
<evidence type="ECO:0000313" key="7">
    <source>
        <dbReference type="EMBL" id="NML30637.1"/>
    </source>
</evidence>
<dbReference type="InterPro" id="IPR058163">
    <property type="entry name" value="LysR-type_TF_proteobact-type"/>
</dbReference>
<dbReference type="Pfam" id="PF03466">
    <property type="entry name" value="LysR_substrate"/>
    <property type="match status" value="1"/>
</dbReference>
<keyword evidence="8" id="KW-1185">Reference proteome</keyword>
<organism evidence="7 8">
    <name type="scientific">Paraburkholderia antibiotica</name>
    <dbReference type="NCBI Taxonomy" id="2728839"/>
    <lineage>
        <taxon>Bacteria</taxon>
        <taxon>Pseudomonadati</taxon>
        <taxon>Pseudomonadota</taxon>
        <taxon>Betaproteobacteria</taxon>
        <taxon>Burkholderiales</taxon>
        <taxon>Burkholderiaceae</taxon>
        <taxon>Paraburkholderia</taxon>
    </lineage>
</organism>
<comment type="caution">
    <text evidence="7">The sequence shown here is derived from an EMBL/GenBank/DDBJ whole genome shotgun (WGS) entry which is preliminary data.</text>
</comment>
<dbReference type="GO" id="GO:0003700">
    <property type="term" value="F:DNA-binding transcription factor activity"/>
    <property type="evidence" value="ECO:0007669"/>
    <property type="project" value="InterPro"/>
</dbReference>
<evidence type="ECO:0000256" key="4">
    <source>
        <dbReference type="ARBA" id="ARBA00023163"/>
    </source>
</evidence>
<evidence type="ECO:0000259" key="6">
    <source>
        <dbReference type="PROSITE" id="PS50931"/>
    </source>
</evidence>
<dbReference type="PANTHER" id="PTHR30537:SF79">
    <property type="entry name" value="TRANSCRIPTIONAL REGULATOR-RELATED"/>
    <property type="match status" value="1"/>
</dbReference>
<dbReference type="Pfam" id="PF00126">
    <property type="entry name" value="HTH_1"/>
    <property type="match status" value="1"/>
</dbReference>
<protein>
    <submittedName>
        <fullName evidence="7">LysR family transcriptional regulator</fullName>
    </submittedName>
</protein>
<dbReference type="AlphaFoldDB" id="A0A7X9ZW63"/>
<dbReference type="Gene3D" id="3.40.190.10">
    <property type="entry name" value="Periplasmic binding protein-like II"/>
    <property type="match status" value="2"/>
</dbReference>
<reference evidence="7 8" key="1">
    <citation type="submission" date="2020-04" db="EMBL/GenBank/DDBJ databases">
        <title>Paraburkholderia sp. G-4-1-8 isolated from soil.</title>
        <authorList>
            <person name="Dahal R.H."/>
        </authorList>
    </citation>
    <scope>NUCLEOTIDE SEQUENCE [LARGE SCALE GENOMIC DNA]</scope>
    <source>
        <strain evidence="7 8">G-4-1-8</strain>
    </source>
</reference>
<dbReference type="SUPFAM" id="SSF46785">
    <property type="entry name" value="Winged helix' DNA-binding domain"/>
    <property type="match status" value="1"/>
</dbReference>
<dbReference type="InterPro" id="IPR036390">
    <property type="entry name" value="WH_DNA-bd_sf"/>
</dbReference>
<dbReference type="SUPFAM" id="SSF53850">
    <property type="entry name" value="Periplasmic binding protein-like II"/>
    <property type="match status" value="1"/>
</dbReference>
<comment type="similarity">
    <text evidence="1">Belongs to the LysR transcriptional regulatory family.</text>
</comment>
<keyword evidence="4" id="KW-0804">Transcription</keyword>
<name>A0A7X9ZW63_9BURK</name>
<dbReference type="GO" id="GO:0043565">
    <property type="term" value="F:sequence-specific DNA binding"/>
    <property type="evidence" value="ECO:0007669"/>
    <property type="project" value="TreeGrafter"/>
</dbReference>
<evidence type="ECO:0000256" key="1">
    <source>
        <dbReference type="ARBA" id="ARBA00009437"/>
    </source>
</evidence>
<feature type="domain" description="HTH lysR-type" evidence="6">
    <location>
        <begin position="5"/>
        <end position="62"/>
    </location>
</feature>
<evidence type="ECO:0000256" key="3">
    <source>
        <dbReference type="ARBA" id="ARBA00023125"/>
    </source>
</evidence>
<gene>
    <name evidence="7" type="ORF">HHL14_07305</name>
</gene>
<dbReference type="GO" id="GO:0006351">
    <property type="term" value="P:DNA-templated transcription"/>
    <property type="evidence" value="ECO:0007669"/>
    <property type="project" value="TreeGrafter"/>
</dbReference>
<dbReference type="InterPro" id="IPR000847">
    <property type="entry name" value="LysR_HTH_N"/>
</dbReference>
<dbReference type="PANTHER" id="PTHR30537">
    <property type="entry name" value="HTH-TYPE TRANSCRIPTIONAL REGULATOR"/>
    <property type="match status" value="1"/>
</dbReference>
<keyword evidence="2" id="KW-0805">Transcription regulation</keyword>
<keyword evidence="3" id="KW-0238">DNA-binding</keyword>
<dbReference type="InterPro" id="IPR036388">
    <property type="entry name" value="WH-like_DNA-bd_sf"/>
</dbReference>
<dbReference type="Proteomes" id="UP000583127">
    <property type="component" value="Unassembled WGS sequence"/>
</dbReference>
<dbReference type="RefSeq" id="WP_169496926.1">
    <property type="nucleotide sequence ID" value="NZ_JABBFZ010000003.1"/>
</dbReference>
<sequence length="325" mass="35223">MKPIPPLTALRCFEAVARLGGVTQAARELHITHSAVSQQIKVLEGTMGVALFVRESRGLRLTDEGRLYALDVRIALSELASATRRAQARPHEGELVVATVPSFAQHWLLPRLARFRDAHPYYRVRLVTSLQVEDFRQSGSDIGIRMGQGHWPDVAQQKLFDDEMVVVAAPHFALGPHGRVPVTAEEVLACPLISSPDAPWADWCQAVQVAPPPAEAVVLSANDSNVVIGAALLGQGIALERRSLVAHALAQGALVQITGIRVPYRFSYWLVWQQREMLNARQAHFAQWLEAEVDVYLRESGSGNSGGSGGKAGRGEAGAASRSAT</sequence>
<dbReference type="EMBL" id="JABBFZ010000003">
    <property type="protein sequence ID" value="NML30637.1"/>
    <property type="molecule type" value="Genomic_DNA"/>
</dbReference>
<dbReference type="CDD" id="cd08432">
    <property type="entry name" value="PBP2_GcdR_TrpI_HvrB_AmpR_like"/>
    <property type="match status" value="1"/>
</dbReference>
<evidence type="ECO:0000313" key="8">
    <source>
        <dbReference type="Proteomes" id="UP000583127"/>
    </source>
</evidence>
<accession>A0A7X9ZW63</accession>
<evidence type="ECO:0000256" key="5">
    <source>
        <dbReference type="SAM" id="MobiDB-lite"/>
    </source>
</evidence>
<evidence type="ECO:0000256" key="2">
    <source>
        <dbReference type="ARBA" id="ARBA00023015"/>
    </source>
</evidence>
<proteinExistence type="inferred from homology"/>
<dbReference type="FunFam" id="1.10.10.10:FF:000038">
    <property type="entry name" value="Glycine cleavage system transcriptional activator"/>
    <property type="match status" value="1"/>
</dbReference>
<dbReference type="PRINTS" id="PR00039">
    <property type="entry name" value="HTHLYSR"/>
</dbReference>
<feature type="region of interest" description="Disordered" evidence="5">
    <location>
        <begin position="301"/>
        <end position="325"/>
    </location>
</feature>
<dbReference type="PROSITE" id="PS50931">
    <property type="entry name" value="HTH_LYSR"/>
    <property type="match status" value="1"/>
</dbReference>